<feature type="compositionally biased region" description="Basic and acidic residues" evidence="1">
    <location>
        <begin position="250"/>
        <end position="261"/>
    </location>
</feature>
<gene>
    <name evidence="3" type="ORF">QBC37DRAFT_456386</name>
</gene>
<keyword evidence="2" id="KW-0472">Membrane</keyword>
<feature type="compositionally biased region" description="Low complexity" evidence="1">
    <location>
        <begin position="138"/>
        <end position="160"/>
    </location>
</feature>
<feature type="compositionally biased region" description="Low complexity" evidence="1">
    <location>
        <begin position="172"/>
        <end position="182"/>
    </location>
</feature>
<proteinExistence type="predicted"/>
<feature type="compositionally biased region" description="Low complexity" evidence="1">
    <location>
        <begin position="222"/>
        <end position="234"/>
    </location>
</feature>
<feature type="transmembrane region" description="Helical" evidence="2">
    <location>
        <begin position="290"/>
        <end position="312"/>
    </location>
</feature>
<name>A0AAN6YDT2_9PEZI</name>
<evidence type="ECO:0000256" key="1">
    <source>
        <dbReference type="SAM" id="MobiDB-lite"/>
    </source>
</evidence>
<feature type="region of interest" description="Disordered" evidence="1">
    <location>
        <begin position="747"/>
        <end position="774"/>
    </location>
</feature>
<feature type="compositionally biased region" description="Acidic residues" evidence="1">
    <location>
        <begin position="41"/>
        <end position="57"/>
    </location>
</feature>
<dbReference type="AlphaFoldDB" id="A0AAN6YDT2"/>
<feature type="compositionally biased region" description="Low complexity" evidence="1">
    <location>
        <begin position="747"/>
        <end position="759"/>
    </location>
</feature>
<organism evidence="3 4">
    <name type="scientific">Rhypophila decipiens</name>
    <dbReference type="NCBI Taxonomy" id="261697"/>
    <lineage>
        <taxon>Eukaryota</taxon>
        <taxon>Fungi</taxon>
        <taxon>Dikarya</taxon>
        <taxon>Ascomycota</taxon>
        <taxon>Pezizomycotina</taxon>
        <taxon>Sordariomycetes</taxon>
        <taxon>Sordariomycetidae</taxon>
        <taxon>Sordariales</taxon>
        <taxon>Naviculisporaceae</taxon>
        <taxon>Rhypophila</taxon>
    </lineage>
</organism>
<feature type="compositionally biased region" description="Polar residues" evidence="1">
    <location>
        <begin position="183"/>
        <end position="206"/>
    </location>
</feature>
<protein>
    <submittedName>
        <fullName evidence="3">Uncharacterized protein</fullName>
    </submittedName>
</protein>
<sequence length="872" mass="93978">MPYSDNLYSMVDDDSDLDPEPIDHVLNYEPRQNLPYGGGGEGEELYDDVDVDVESDDVFSPTDGYFRAPHETGTSSSASLLYPPPLPLTLSADPGASNSQSQPQQAPHVPNIWVQDPSLGPGTTAESKAREADQERQTCTTSSQPASSTASSPAPVASYPGQDAYSYRYQPSSSSAYNSSSSGAPHTSYTRRPQPPYYNNLNSHFFSTPSEAPPAYTPSPTSPTSSNTSRNYRTFSDLYHNTSTTMAGGEETRGVFARDPESMGGPMTPLLSSSSRRERLGRWLKRHWKLSLAGLLLLLVTIAVLSGVLTGLSKDVSRVLSYIYPSPPRTSQPRSMLTKHQRGNRLDGNLPIKEPVNKPPMNPPDNHDGFQWRSGWGCKSDKIARPVDQFEVSFAADKALKIVQDVASKNADLQAPHYRHVQVQGQVIFRRSSESGNPSSAIVLQVSASDDRIKVDTEWESNKQSLLVTVPNNIPWDETPEGPCVNILATVWVPKDGLLDNLEVITTQLGISLYDNLSLSVSKDTRLSSTSGSIVSAATGFDSPDDQIYDMGAPDKYQFRSRIIEAKTTSAPIKGSWPLLDYLGLISTSGNIKACIEPKEVDKEKPAPAMLYIKSFSGDVEFREPIHAAQDAFTVAQAWKEAGREQELNLHPETVLPPRDYRVEVHTTSGNIRGSVAFSSGAGFKSTGGNMHLDLLPVLDVAAAGGQKMSSLTTASTSGSNELYMLEPLWVGQDGSGMGMRYVPFPSAGPGVPASPGPVEGQEPTEDGNDLKKDEPNMIIASSAAAALRSITSQHSLTSGDMNLHYPAAWEGELSLTTHSGKLTAVGQGVELIKTPGSGYPKYILARKGSPGAGSRFVAKTTSGDIFVKVGN</sequence>
<dbReference type="EMBL" id="MU858071">
    <property type="protein sequence ID" value="KAK4216211.1"/>
    <property type="molecule type" value="Genomic_DNA"/>
</dbReference>
<feature type="compositionally biased region" description="Low complexity" evidence="1">
    <location>
        <begin position="88"/>
        <end position="107"/>
    </location>
</feature>
<feature type="compositionally biased region" description="Acidic residues" evidence="1">
    <location>
        <begin position="11"/>
        <end position="20"/>
    </location>
</feature>
<keyword evidence="2" id="KW-1133">Transmembrane helix</keyword>
<comment type="caution">
    <text evidence="3">The sequence shown here is derived from an EMBL/GenBank/DDBJ whole genome shotgun (WGS) entry which is preliminary data.</text>
</comment>
<feature type="compositionally biased region" description="Basic and acidic residues" evidence="1">
    <location>
        <begin position="127"/>
        <end position="136"/>
    </location>
</feature>
<keyword evidence="2" id="KW-0812">Transmembrane</keyword>
<evidence type="ECO:0000313" key="4">
    <source>
        <dbReference type="Proteomes" id="UP001301769"/>
    </source>
</evidence>
<reference evidence="3" key="1">
    <citation type="journal article" date="2023" name="Mol. Phylogenet. Evol.">
        <title>Genome-scale phylogeny and comparative genomics of the fungal order Sordariales.</title>
        <authorList>
            <person name="Hensen N."/>
            <person name="Bonometti L."/>
            <person name="Westerberg I."/>
            <person name="Brannstrom I.O."/>
            <person name="Guillou S."/>
            <person name="Cros-Aarteil S."/>
            <person name="Calhoun S."/>
            <person name="Haridas S."/>
            <person name="Kuo A."/>
            <person name="Mondo S."/>
            <person name="Pangilinan J."/>
            <person name="Riley R."/>
            <person name="LaButti K."/>
            <person name="Andreopoulos B."/>
            <person name="Lipzen A."/>
            <person name="Chen C."/>
            <person name="Yan M."/>
            <person name="Daum C."/>
            <person name="Ng V."/>
            <person name="Clum A."/>
            <person name="Steindorff A."/>
            <person name="Ohm R.A."/>
            <person name="Martin F."/>
            <person name="Silar P."/>
            <person name="Natvig D.O."/>
            <person name="Lalanne C."/>
            <person name="Gautier V."/>
            <person name="Ament-Velasquez S.L."/>
            <person name="Kruys A."/>
            <person name="Hutchinson M.I."/>
            <person name="Powell A.J."/>
            <person name="Barry K."/>
            <person name="Miller A.N."/>
            <person name="Grigoriev I.V."/>
            <person name="Debuchy R."/>
            <person name="Gladieux P."/>
            <person name="Hiltunen Thoren M."/>
            <person name="Johannesson H."/>
        </authorList>
    </citation>
    <scope>NUCLEOTIDE SEQUENCE</scope>
    <source>
        <strain evidence="3">PSN293</strain>
    </source>
</reference>
<keyword evidence="4" id="KW-1185">Reference proteome</keyword>
<feature type="region of interest" description="Disordered" evidence="1">
    <location>
        <begin position="1"/>
        <end position="275"/>
    </location>
</feature>
<dbReference type="Proteomes" id="UP001301769">
    <property type="component" value="Unassembled WGS sequence"/>
</dbReference>
<accession>A0AAN6YDT2</accession>
<evidence type="ECO:0000256" key="2">
    <source>
        <dbReference type="SAM" id="Phobius"/>
    </source>
</evidence>
<feature type="region of interest" description="Disordered" evidence="1">
    <location>
        <begin position="328"/>
        <end position="363"/>
    </location>
</feature>
<reference evidence="3" key="2">
    <citation type="submission" date="2023-05" db="EMBL/GenBank/DDBJ databases">
        <authorList>
            <consortium name="Lawrence Berkeley National Laboratory"/>
            <person name="Steindorff A."/>
            <person name="Hensen N."/>
            <person name="Bonometti L."/>
            <person name="Westerberg I."/>
            <person name="Brannstrom I.O."/>
            <person name="Guillou S."/>
            <person name="Cros-Aarteil S."/>
            <person name="Calhoun S."/>
            <person name="Haridas S."/>
            <person name="Kuo A."/>
            <person name="Mondo S."/>
            <person name="Pangilinan J."/>
            <person name="Riley R."/>
            <person name="Labutti K."/>
            <person name="Andreopoulos B."/>
            <person name="Lipzen A."/>
            <person name="Chen C."/>
            <person name="Yanf M."/>
            <person name="Daum C."/>
            <person name="Ng V."/>
            <person name="Clum A."/>
            <person name="Ohm R."/>
            <person name="Martin F."/>
            <person name="Silar P."/>
            <person name="Natvig D."/>
            <person name="Lalanne C."/>
            <person name="Gautier V."/>
            <person name="Ament-Velasquez S.L."/>
            <person name="Kruys A."/>
            <person name="Hutchinson M.I."/>
            <person name="Powell A.J."/>
            <person name="Barry K."/>
            <person name="Miller A.N."/>
            <person name="Grigoriev I.V."/>
            <person name="Debuchy R."/>
            <person name="Gladieux P."/>
            <person name="Thoren M.H."/>
            <person name="Johannesson H."/>
        </authorList>
    </citation>
    <scope>NUCLEOTIDE SEQUENCE</scope>
    <source>
        <strain evidence="3">PSN293</strain>
    </source>
</reference>
<feature type="compositionally biased region" description="Pro residues" evidence="1">
    <location>
        <begin position="211"/>
        <end position="221"/>
    </location>
</feature>
<evidence type="ECO:0000313" key="3">
    <source>
        <dbReference type="EMBL" id="KAK4216211.1"/>
    </source>
</evidence>